<dbReference type="EMBL" id="WHPC01000002">
    <property type="protein sequence ID" value="MPV35613.1"/>
    <property type="molecule type" value="Genomic_DNA"/>
</dbReference>
<dbReference type="OrthoDB" id="9811121at2"/>
<organism evidence="3 4">
    <name type="scientific">Georgenia subflava</name>
    <dbReference type="NCBI Taxonomy" id="1622177"/>
    <lineage>
        <taxon>Bacteria</taxon>
        <taxon>Bacillati</taxon>
        <taxon>Actinomycetota</taxon>
        <taxon>Actinomycetes</taxon>
        <taxon>Micrococcales</taxon>
        <taxon>Bogoriellaceae</taxon>
        <taxon>Georgenia</taxon>
    </lineage>
</organism>
<reference evidence="3 4" key="1">
    <citation type="submission" date="2019-10" db="EMBL/GenBank/DDBJ databases">
        <title>Georgenia wutianyii sp. nov. and Georgenia yuyongxinii sp. nov. isolated from plateau pika (Ochotona curzoniae) in the Qinghai-Tibet plateau of China.</title>
        <authorList>
            <person name="Tian Z."/>
        </authorList>
    </citation>
    <scope>NUCLEOTIDE SEQUENCE [LARGE SCALE GENOMIC DNA]</scope>
    <source>
        <strain evidence="3 4">JCM 19765</strain>
    </source>
</reference>
<evidence type="ECO:0000313" key="3">
    <source>
        <dbReference type="EMBL" id="MPV35613.1"/>
    </source>
</evidence>
<evidence type="ECO:0000313" key="4">
    <source>
        <dbReference type="Proteomes" id="UP000437709"/>
    </source>
</evidence>
<keyword evidence="3" id="KW-0378">Hydrolase</keyword>
<name>A0A6N7EEJ7_9MICO</name>
<protein>
    <submittedName>
        <fullName evidence="3">Carbon-nitrogen hydrolase family protein</fullName>
    </submittedName>
</protein>
<dbReference type="InterPro" id="IPR003010">
    <property type="entry name" value="C-N_Hydrolase"/>
</dbReference>
<dbReference type="AlphaFoldDB" id="A0A6N7EEJ7"/>
<comment type="caution">
    <text evidence="3">The sequence shown here is derived from an EMBL/GenBank/DDBJ whole genome shotgun (WGS) entry which is preliminary data.</text>
</comment>
<evidence type="ECO:0000256" key="1">
    <source>
        <dbReference type="ARBA" id="ARBA00010613"/>
    </source>
</evidence>
<gene>
    <name evidence="3" type="ORF">GB881_00870</name>
</gene>
<accession>A0A6N7EEJ7</accession>
<proteinExistence type="inferred from homology"/>
<dbReference type="GO" id="GO:0016787">
    <property type="term" value="F:hydrolase activity"/>
    <property type="evidence" value="ECO:0007669"/>
    <property type="project" value="UniProtKB-KW"/>
</dbReference>
<dbReference type="CDD" id="cd07197">
    <property type="entry name" value="nitrilase"/>
    <property type="match status" value="1"/>
</dbReference>
<dbReference type="Proteomes" id="UP000437709">
    <property type="component" value="Unassembled WGS sequence"/>
</dbReference>
<dbReference type="PANTHER" id="PTHR23088:SF27">
    <property type="entry name" value="DEAMINATED GLUTATHIONE AMIDASE"/>
    <property type="match status" value="1"/>
</dbReference>
<keyword evidence="4" id="KW-1185">Reference proteome</keyword>
<comment type="similarity">
    <text evidence="1">Belongs to the carbon-nitrogen hydrolase superfamily. NIT1/NIT2 family.</text>
</comment>
<sequence>MRNIRAAAVSAAPLAALPGATPQETLDAMRRHWRDRLDTVLPDRPDIIVLPEHCDRPRGATFEHDFYREYLELRGESTLEMLADVARRHRTTIAYPSHRQDASGAWFNSTQVIDRDGSVAGIYDKVFLTIGEHEINGLRHGREAVAVELDFGRVAPVICFDLNFEEFREQVAALRPDLLLFSSAFHGGYLQEHWAYTIGAHMIASVYPPAVSGILSPTGEHVARTTNYRDEVVANINLDARLIHIDHNHPKFADIKAAYGPRVRIHDPGLIGVVLLISDDDAVTADDVIAEFELEPVLDYFDRVRAHRDSVIARAST</sequence>
<dbReference type="RefSeq" id="WP_152195967.1">
    <property type="nucleotide sequence ID" value="NZ_VUKD01000004.1"/>
</dbReference>
<dbReference type="Pfam" id="PF00795">
    <property type="entry name" value="CN_hydrolase"/>
    <property type="match status" value="1"/>
</dbReference>
<dbReference type="SUPFAM" id="SSF56317">
    <property type="entry name" value="Carbon-nitrogen hydrolase"/>
    <property type="match status" value="1"/>
</dbReference>
<feature type="domain" description="CN hydrolase" evidence="2">
    <location>
        <begin position="4"/>
        <end position="296"/>
    </location>
</feature>
<dbReference type="Gene3D" id="3.60.110.10">
    <property type="entry name" value="Carbon-nitrogen hydrolase"/>
    <property type="match status" value="1"/>
</dbReference>
<evidence type="ECO:0000259" key="2">
    <source>
        <dbReference type="PROSITE" id="PS50263"/>
    </source>
</evidence>
<dbReference type="InterPro" id="IPR036526">
    <property type="entry name" value="C-N_Hydrolase_sf"/>
</dbReference>
<dbReference type="PANTHER" id="PTHR23088">
    <property type="entry name" value="NITRILASE-RELATED"/>
    <property type="match status" value="1"/>
</dbReference>
<dbReference type="PROSITE" id="PS50263">
    <property type="entry name" value="CN_HYDROLASE"/>
    <property type="match status" value="1"/>
</dbReference>